<name>A0A1H4MWQ9_9MICC</name>
<evidence type="ECO:0000259" key="1">
    <source>
        <dbReference type="Pfam" id="PF00535"/>
    </source>
</evidence>
<dbReference type="InterPro" id="IPR029044">
    <property type="entry name" value="Nucleotide-diphossugar_trans"/>
</dbReference>
<protein>
    <submittedName>
        <fullName evidence="2">Glycosyltransferase like family 2</fullName>
    </submittedName>
</protein>
<sequence>MNQSIDVVIPVHDIRRPAARAVRSVLDQRSALLALGVDLRVMLVWHNLGDEDVARAAKALPGGDGLRQEVLRDGLHSAAGPRNWALDHSDATFLCFLDSDDHLEPGSLAAWWTCAEDERAAAVIAPLRTPSGAILRSPRIRPSAPRTLDALKDGLVYRSVPYGLLRRSALEFVGYRYEEGLRTGEDLSTTLKLWFRSGTICYPYGAPAYHQTDDSGEGRVTSTVLPIGEEFRWLEALLEDPWLKDATRAERRAIALKVLRVHGVGALLRRTAGTESDAGNTERLWNAEEQRHWTELLKRLESFAHGLPPALSRRDAALVREACDAGDLASLRAAADRHARAGRAGELLPLRLSAVLSRDAVLTHYVLEKLRTRQGIFRAPEPHA</sequence>
<dbReference type="RefSeq" id="WP_066211059.1">
    <property type="nucleotide sequence ID" value="NZ_FNSN01000003.1"/>
</dbReference>
<dbReference type="SUPFAM" id="SSF53448">
    <property type="entry name" value="Nucleotide-diphospho-sugar transferases"/>
    <property type="match status" value="1"/>
</dbReference>
<feature type="domain" description="Glycosyltransferase 2-like" evidence="1">
    <location>
        <begin position="7"/>
        <end position="171"/>
    </location>
</feature>
<proteinExistence type="predicted"/>
<gene>
    <name evidence="2" type="ORF">SAMN04489745_1483</name>
</gene>
<dbReference type="EMBL" id="FNSN01000003">
    <property type="protein sequence ID" value="SEB87620.1"/>
    <property type="molecule type" value="Genomic_DNA"/>
</dbReference>
<dbReference type="Gene3D" id="3.90.550.10">
    <property type="entry name" value="Spore Coat Polysaccharide Biosynthesis Protein SpsA, Chain A"/>
    <property type="match status" value="1"/>
</dbReference>
<dbReference type="Proteomes" id="UP000182652">
    <property type="component" value="Unassembled WGS sequence"/>
</dbReference>
<keyword evidence="3" id="KW-1185">Reference proteome</keyword>
<reference evidence="2 3" key="1">
    <citation type="submission" date="2016-10" db="EMBL/GenBank/DDBJ databases">
        <authorList>
            <person name="de Groot N.N."/>
        </authorList>
    </citation>
    <scope>NUCLEOTIDE SEQUENCE [LARGE SCALE GENOMIC DNA]</scope>
    <source>
        <strain evidence="2 3">DSM 10495</strain>
    </source>
</reference>
<dbReference type="GO" id="GO:0016740">
    <property type="term" value="F:transferase activity"/>
    <property type="evidence" value="ECO:0007669"/>
    <property type="project" value="UniProtKB-KW"/>
</dbReference>
<evidence type="ECO:0000313" key="2">
    <source>
        <dbReference type="EMBL" id="SEB87620.1"/>
    </source>
</evidence>
<dbReference type="CDD" id="cd00761">
    <property type="entry name" value="Glyco_tranf_GTA_type"/>
    <property type="match status" value="1"/>
</dbReference>
<accession>A0A1H4MWQ9</accession>
<dbReference type="AlphaFoldDB" id="A0A1H4MWQ9"/>
<dbReference type="STRING" id="156980.SAMN04489745_1483"/>
<dbReference type="Pfam" id="PF00535">
    <property type="entry name" value="Glycos_transf_2"/>
    <property type="match status" value="1"/>
</dbReference>
<keyword evidence="2" id="KW-0808">Transferase</keyword>
<organism evidence="2 3">
    <name type="scientific">Arthrobacter woluwensis</name>
    <dbReference type="NCBI Taxonomy" id="156980"/>
    <lineage>
        <taxon>Bacteria</taxon>
        <taxon>Bacillati</taxon>
        <taxon>Actinomycetota</taxon>
        <taxon>Actinomycetes</taxon>
        <taxon>Micrococcales</taxon>
        <taxon>Micrococcaceae</taxon>
        <taxon>Arthrobacter</taxon>
    </lineage>
</organism>
<evidence type="ECO:0000313" key="3">
    <source>
        <dbReference type="Proteomes" id="UP000182652"/>
    </source>
</evidence>
<dbReference type="InterPro" id="IPR001173">
    <property type="entry name" value="Glyco_trans_2-like"/>
</dbReference>